<dbReference type="EMBL" id="LAZR01007685">
    <property type="protein sequence ID" value="KKM83622.1"/>
    <property type="molecule type" value="Genomic_DNA"/>
</dbReference>
<sequence length="151" mass="17367">MIILDNSVLSAFRRLKLLSNLNKLISSAIISKEVFNEYSKQWQKKIPNWIKIKQPRDDIILESGSVSLSKADLSLIRLALEHKIPIATDDKSLRQFAKNLDISIVGSLGLLKSLYYSKIIKTKKEYLSFLESLQEDIFISNELMKWALEEP</sequence>
<dbReference type="InterPro" id="IPR021799">
    <property type="entry name" value="PIN-like_prokaryotic"/>
</dbReference>
<dbReference type="SUPFAM" id="SSF88723">
    <property type="entry name" value="PIN domain-like"/>
    <property type="match status" value="1"/>
</dbReference>
<dbReference type="PANTHER" id="PTHR39550">
    <property type="entry name" value="SLL0658 PROTEIN"/>
    <property type="match status" value="1"/>
</dbReference>
<evidence type="ECO:0008006" key="2">
    <source>
        <dbReference type="Google" id="ProtNLM"/>
    </source>
</evidence>
<proteinExistence type="predicted"/>
<accession>A0A0F9NQS0</accession>
<gene>
    <name evidence="1" type="ORF">LCGC14_1307490</name>
</gene>
<dbReference type="Gene3D" id="3.40.50.1010">
    <property type="entry name" value="5'-nuclease"/>
    <property type="match status" value="1"/>
</dbReference>
<dbReference type="AlphaFoldDB" id="A0A0F9NQS0"/>
<comment type="caution">
    <text evidence="1">The sequence shown here is derived from an EMBL/GenBank/DDBJ whole genome shotgun (WGS) entry which is preliminary data.</text>
</comment>
<evidence type="ECO:0000313" key="1">
    <source>
        <dbReference type="EMBL" id="KKM83622.1"/>
    </source>
</evidence>
<name>A0A0F9NQS0_9ZZZZ</name>
<dbReference type="Pfam" id="PF11848">
    <property type="entry name" value="DUF3368"/>
    <property type="match status" value="1"/>
</dbReference>
<protein>
    <recommendedName>
        <fullName evidence="2">PIN domain-containing protein</fullName>
    </recommendedName>
</protein>
<organism evidence="1">
    <name type="scientific">marine sediment metagenome</name>
    <dbReference type="NCBI Taxonomy" id="412755"/>
    <lineage>
        <taxon>unclassified sequences</taxon>
        <taxon>metagenomes</taxon>
        <taxon>ecological metagenomes</taxon>
    </lineage>
</organism>
<dbReference type="InterPro" id="IPR029060">
    <property type="entry name" value="PIN-like_dom_sf"/>
</dbReference>
<reference evidence="1" key="1">
    <citation type="journal article" date="2015" name="Nature">
        <title>Complex archaea that bridge the gap between prokaryotes and eukaryotes.</title>
        <authorList>
            <person name="Spang A."/>
            <person name="Saw J.H."/>
            <person name="Jorgensen S.L."/>
            <person name="Zaremba-Niedzwiedzka K."/>
            <person name="Martijn J."/>
            <person name="Lind A.E."/>
            <person name="van Eijk R."/>
            <person name="Schleper C."/>
            <person name="Guy L."/>
            <person name="Ettema T.J."/>
        </authorList>
    </citation>
    <scope>NUCLEOTIDE SEQUENCE</scope>
</reference>
<dbReference type="PANTHER" id="PTHR39550:SF1">
    <property type="entry name" value="SLL0658 PROTEIN"/>
    <property type="match status" value="1"/>
</dbReference>